<accession>A0A644YRQ3</accession>
<dbReference type="EMBL" id="VSSQ01006023">
    <property type="protein sequence ID" value="MPM31265.1"/>
    <property type="molecule type" value="Genomic_DNA"/>
</dbReference>
<reference evidence="1" key="1">
    <citation type="submission" date="2019-08" db="EMBL/GenBank/DDBJ databases">
        <authorList>
            <person name="Kucharzyk K."/>
            <person name="Murdoch R.W."/>
            <person name="Higgins S."/>
            <person name="Loffler F."/>
        </authorList>
    </citation>
    <scope>NUCLEOTIDE SEQUENCE</scope>
</reference>
<name>A0A644YRQ3_9ZZZZ</name>
<dbReference type="InterPro" id="IPR013783">
    <property type="entry name" value="Ig-like_fold"/>
</dbReference>
<dbReference type="AlphaFoldDB" id="A0A644YRQ3"/>
<gene>
    <name evidence="1" type="ORF">SDC9_77820</name>
</gene>
<proteinExistence type="predicted"/>
<sequence length="603" mass="67263">MPVNSPFSEFGGFQLSDDKLYFTSVQPLLSDDGNGILGNSFLSSVYVSNFTTRGLSRPVRVEEPINSKTKHTANICFNDDASEVWFNRCEMTGEYKYRCDIYNARYENGHWSYPEKISLNEEAYTTTQPFFIADTAGNEILYFVSDRPGGSGQLDVWFSIRKNGKYNAPVNLGSIVNSPGNEITPFYDTVAAKLYFSSDWYYGLGGYDVYASEGALSSWKAPVNVGKPINSPANDFYFNINSVDRDGYFTSNREGSYFFKGETCCNDIYAFYGQKSEKQDSLPQPVDTVIVVNEIKNKIDVLLPLDLYFHNDIPDPRSRDTVTQSTYAETYYSYIAMIDKYKKEYSKGLSGTDAANADNEIEVFFLAYVTAGFRNLLDFTPLMIQDLEAGSRVTMKIQGFCSPLTSTEYNISLAKRRISSIVNYFNSIDGGKLKPFFDGTAANGGRLIIQAEPVGEALSDPYVSDNPNDTRNSVYSISAARERRIQIVSYESDFAGQMKRQLSGPLLTLSSNDLKVSLSDENQKCVQVTITNTGDETLEISSIRSDQPWMQAKLKGNSIVPGNVSTLDICVDTNLLKNPALGILILTSNSRDHQSVVYIRVGK</sequence>
<organism evidence="1">
    <name type="scientific">bioreactor metagenome</name>
    <dbReference type="NCBI Taxonomy" id="1076179"/>
    <lineage>
        <taxon>unclassified sequences</taxon>
        <taxon>metagenomes</taxon>
        <taxon>ecological metagenomes</taxon>
    </lineage>
</organism>
<protein>
    <submittedName>
        <fullName evidence="1">Uncharacterized protein</fullName>
    </submittedName>
</protein>
<evidence type="ECO:0000313" key="1">
    <source>
        <dbReference type="EMBL" id="MPM31265.1"/>
    </source>
</evidence>
<comment type="caution">
    <text evidence="1">The sequence shown here is derived from an EMBL/GenBank/DDBJ whole genome shotgun (WGS) entry which is preliminary data.</text>
</comment>
<dbReference type="Gene3D" id="2.60.40.10">
    <property type="entry name" value="Immunoglobulins"/>
    <property type="match status" value="1"/>
</dbReference>